<proteinExistence type="inferred from homology"/>
<dbReference type="Proteomes" id="UP000265427">
    <property type="component" value="Unassembled WGS sequence"/>
</dbReference>
<feature type="domain" description="Ricin B lectin" evidence="6">
    <location>
        <begin position="528"/>
        <end position="659"/>
    </location>
</feature>
<comment type="caution">
    <text evidence="7">The sequence shown here is derived from an EMBL/GenBank/DDBJ whole genome shotgun (WGS) entry which is preliminary data.</text>
</comment>
<evidence type="ECO:0000256" key="2">
    <source>
        <dbReference type="ARBA" id="ARBA00022729"/>
    </source>
</evidence>
<feature type="region of interest" description="Disordered" evidence="4">
    <location>
        <begin position="1"/>
        <end position="21"/>
    </location>
</feature>
<dbReference type="Pfam" id="PF00652">
    <property type="entry name" value="Ricin_B_lectin"/>
    <property type="match status" value="1"/>
</dbReference>
<comment type="similarity">
    <text evidence="1">Belongs to the glycosyl hydrolase 30 family.</text>
</comment>
<accession>A0A396ZZJ2</accession>
<evidence type="ECO:0000313" key="8">
    <source>
        <dbReference type="EMBL" id="RHY36063.1"/>
    </source>
</evidence>
<organism evidence="7 9">
    <name type="scientific">Aphanomyces astaci</name>
    <name type="common">Crayfish plague agent</name>
    <dbReference type="NCBI Taxonomy" id="112090"/>
    <lineage>
        <taxon>Eukaryota</taxon>
        <taxon>Sar</taxon>
        <taxon>Stramenopiles</taxon>
        <taxon>Oomycota</taxon>
        <taxon>Saprolegniomycetes</taxon>
        <taxon>Saprolegniales</taxon>
        <taxon>Verrucalvaceae</taxon>
        <taxon>Aphanomyces</taxon>
    </lineage>
</organism>
<name>A0A396ZZJ2_APHAT</name>
<dbReference type="Gene3D" id="2.60.40.1180">
    <property type="entry name" value="Golgi alpha-mannosidase II"/>
    <property type="match status" value="1"/>
</dbReference>
<dbReference type="EMBL" id="QUSZ01009499">
    <property type="protein sequence ID" value="RHX99016.1"/>
    <property type="molecule type" value="Genomic_DNA"/>
</dbReference>
<feature type="transmembrane region" description="Helical" evidence="5">
    <location>
        <begin position="35"/>
        <end position="54"/>
    </location>
</feature>
<evidence type="ECO:0000313" key="7">
    <source>
        <dbReference type="EMBL" id="RHX99016.1"/>
    </source>
</evidence>
<evidence type="ECO:0000256" key="5">
    <source>
        <dbReference type="SAM" id="Phobius"/>
    </source>
</evidence>
<dbReference type="Pfam" id="PF02055">
    <property type="entry name" value="Glyco_hydro_30"/>
    <property type="match status" value="1"/>
</dbReference>
<dbReference type="Pfam" id="PF17189">
    <property type="entry name" value="Glyco_hydro_30C"/>
    <property type="match status" value="1"/>
</dbReference>
<evidence type="ECO:0000313" key="10">
    <source>
        <dbReference type="Proteomes" id="UP000265716"/>
    </source>
</evidence>
<dbReference type="AlphaFoldDB" id="A0A396ZZJ2"/>
<gene>
    <name evidence="7" type="ORF">DYB36_013236</name>
    <name evidence="8" type="ORF">DYB38_000770</name>
</gene>
<evidence type="ECO:0000256" key="1">
    <source>
        <dbReference type="ARBA" id="ARBA00005382"/>
    </source>
</evidence>
<keyword evidence="5" id="KW-0812">Transmembrane</keyword>
<keyword evidence="2" id="KW-0732">Signal</keyword>
<dbReference type="PANTHER" id="PTHR11069">
    <property type="entry name" value="GLUCOSYLCERAMIDASE"/>
    <property type="match status" value="1"/>
</dbReference>
<dbReference type="Gene3D" id="3.20.20.80">
    <property type="entry name" value="Glycosidases"/>
    <property type="match status" value="1"/>
</dbReference>
<dbReference type="PRINTS" id="PR00843">
    <property type="entry name" value="GLHYDRLASE30"/>
</dbReference>
<dbReference type="Proteomes" id="UP000265716">
    <property type="component" value="Unassembled WGS sequence"/>
</dbReference>
<evidence type="ECO:0000256" key="3">
    <source>
        <dbReference type="ARBA" id="ARBA00022801"/>
    </source>
</evidence>
<dbReference type="Gene3D" id="2.80.10.50">
    <property type="match status" value="1"/>
</dbReference>
<dbReference type="PROSITE" id="PS50231">
    <property type="entry name" value="RICIN_B_LECTIN"/>
    <property type="match status" value="1"/>
</dbReference>
<evidence type="ECO:0000313" key="9">
    <source>
        <dbReference type="Proteomes" id="UP000265427"/>
    </source>
</evidence>
<keyword evidence="5" id="KW-1133">Transmembrane helix</keyword>
<dbReference type="EMBL" id="QUTC01012660">
    <property type="protein sequence ID" value="RHY36063.1"/>
    <property type="molecule type" value="Genomic_DNA"/>
</dbReference>
<dbReference type="VEuPathDB" id="FungiDB:H257_11214"/>
<dbReference type="SUPFAM" id="SSF51445">
    <property type="entry name" value="(Trans)glycosidases"/>
    <property type="match status" value="1"/>
</dbReference>
<dbReference type="GO" id="GO:0006680">
    <property type="term" value="P:glucosylceramide catabolic process"/>
    <property type="evidence" value="ECO:0007669"/>
    <property type="project" value="TreeGrafter"/>
</dbReference>
<dbReference type="InterPro" id="IPR033453">
    <property type="entry name" value="Glyco_hydro_30_TIM-barrel"/>
</dbReference>
<sequence length="681" mass="75174">MRAKLNQGRLSSQYGSVGPLMDDDVNSRRMSNAKMLLVAGAVSIVAAGFVSTLHSSPAAVDNSINSHPKVERKHVSIHVVETAYENGTPTLFRKLPPLKFSKKAKDTEKSGTTTATRSSTIHIDDSKVFQEILGFGGAFTEASALNFKKLPRAKQEEVLRLYFDEKTGAAYSFGRVPMNSCDFSVGSYSFDDVVGDVSLAHFDTNVTKDTESIIPLLHRALQRRPDLKLFLSPWSPPAWMKLPNDKGEYSMTGSATPLGINPIYQAAWALYFSKFISAYKHHGIAFWGLTPQNEPMFPAPWEACFWEAHSEATFVGDFLGPQIRKDHPDVKILVFDHNRDAVTEWAAAAYAKASEYVDGVAFHWYNGDGRELDGALYYNHLNDTHHLDPSKLVLATEACNCPGVASTADVAWFRAQRYGHDILSDVNNYANGWVDWNLLLDHEGGPNHLNNTCDAPLLLTPDATSFIVQPLYYYIKHFSAFVPPGSKRIAADVRVSFDTPGTDHALLLKYPSAAHVCDGSIRQAVIRTPDNKLQVQGTDFCIDVVREWFGDKVELTMCIYTQNVYTFNEDGAIQFQGKCLSVAHGSTENGAAVTLEACDQSTAQQWHVGQGVVTNHATGFCLTAGYAFAQATAFQTPSNRTVVVVQNEHSQVDATFDLSTSHGVVHTVVPKRGIRTFYWDP</sequence>
<reference evidence="9 10" key="1">
    <citation type="submission" date="2018-08" db="EMBL/GenBank/DDBJ databases">
        <title>Aphanomyces genome sequencing and annotation.</title>
        <authorList>
            <person name="Minardi D."/>
            <person name="Oidtmann B."/>
            <person name="Van Der Giezen M."/>
            <person name="Studholme D.J."/>
        </authorList>
    </citation>
    <scope>NUCLEOTIDE SEQUENCE [LARGE SCALE GENOMIC DNA]</scope>
    <source>
        <strain evidence="7 9">Kv</strain>
        <strain evidence="8 10">SA</strain>
    </source>
</reference>
<dbReference type="SUPFAM" id="SSF50370">
    <property type="entry name" value="Ricin B-like lectins"/>
    <property type="match status" value="1"/>
</dbReference>
<keyword evidence="3" id="KW-0378">Hydrolase</keyword>
<dbReference type="InterPro" id="IPR033452">
    <property type="entry name" value="GH30_C"/>
</dbReference>
<dbReference type="InterPro" id="IPR035992">
    <property type="entry name" value="Ricin_B-like_lectins"/>
</dbReference>
<keyword evidence="5" id="KW-0472">Membrane</keyword>
<evidence type="ECO:0000259" key="6">
    <source>
        <dbReference type="SMART" id="SM00458"/>
    </source>
</evidence>
<dbReference type="PANTHER" id="PTHR11069:SF23">
    <property type="entry name" value="LYSOSOMAL ACID GLUCOSYLCERAMIDASE"/>
    <property type="match status" value="1"/>
</dbReference>
<protein>
    <recommendedName>
        <fullName evidence="6">Ricin B lectin domain-containing protein</fullName>
    </recommendedName>
</protein>
<evidence type="ECO:0000256" key="4">
    <source>
        <dbReference type="SAM" id="MobiDB-lite"/>
    </source>
</evidence>
<dbReference type="InterPro" id="IPR001139">
    <property type="entry name" value="Glyco_hydro_30"/>
</dbReference>
<dbReference type="GO" id="GO:0004348">
    <property type="term" value="F:glucosylceramidase activity"/>
    <property type="evidence" value="ECO:0007669"/>
    <property type="project" value="InterPro"/>
</dbReference>
<dbReference type="FunFam" id="3.20.20.80:FF:000126">
    <property type="entry name" value="Glucosylceramidase"/>
    <property type="match status" value="1"/>
</dbReference>
<dbReference type="InterPro" id="IPR017853">
    <property type="entry name" value="GH"/>
</dbReference>
<dbReference type="InterPro" id="IPR013780">
    <property type="entry name" value="Glyco_hydro_b"/>
</dbReference>
<dbReference type="GO" id="GO:0016020">
    <property type="term" value="C:membrane"/>
    <property type="evidence" value="ECO:0007669"/>
    <property type="project" value="GOC"/>
</dbReference>
<dbReference type="InterPro" id="IPR000772">
    <property type="entry name" value="Ricin_B_lectin"/>
</dbReference>
<dbReference type="SMART" id="SM00458">
    <property type="entry name" value="RICIN"/>
    <property type="match status" value="1"/>
</dbReference>